<protein>
    <submittedName>
        <fullName evidence="2">Membrane protein</fullName>
    </submittedName>
</protein>
<feature type="transmembrane region" description="Helical" evidence="1">
    <location>
        <begin position="201"/>
        <end position="222"/>
    </location>
</feature>
<feature type="transmembrane region" description="Helical" evidence="1">
    <location>
        <begin position="264"/>
        <end position="287"/>
    </location>
</feature>
<evidence type="ECO:0000256" key="1">
    <source>
        <dbReference type="SAM" id="Phobius"/>
    </source>
</evidence>
<dbReference type="Pfam" id="PF14158">
    <property type="entry name" value="YndJ"/>
    <property type="match status" value="1"/>
</dbReference>
<gene>
    <name evidence="2" type="primary">yndJ</name>
    <name evidence="2" type="ORF">GCM10011398_36130</name>
</gene>
<sequence length="536" mass="61472">MTFRKLGIINIILLIIIIIFSPHPWYFLMLTSAQIIFVPLVLDLIFKGDNKKFPWYLPYFFILASLAVLILQVTNDTPWDLFLALPYFIFTLMVALCGFVRFLNRGFIHLEEFMIDMGMIYLTIGGAWFLAYEGNIETGFSSMLSWLTGIHFHYSAFLLPVFAGFLGRLYKPAFYKWISIIILLSPIAVAIGITYSRVVELLAVILYIIGIYGLIILSFKIADQLPLQKGLTRISFSALGVSILFSLLYALGNVTYQFHITIDFMLYFHGITNSIVFALMGVIGWSVQVPSANYNKCSFPISRFSGKGKIGEKFLISKTDSQKYNGLVDDMDMYKPDINETLSTTVKDFYENTTAYRLLAEVKWRSWFKPFAGIYRLFSHKMQQINLPFSSKSVEMTGDIFSIDDKKDGRSNVRAWVRKINEDIVFVALYSSHQESGRTYMNIALPLPWSSMIGILELNQYGGDLRLTSKKRTSNADSGIYLAIGSNLFKLPFEEQFDVEEIEEGILKAKHTMWLFSVPFLSIDYRIYKLDKEMEI</sequence>
<feature type="transmembrane region" description="Helical" evidence="1">
    <location>
        <begin position="234"/>
        <end position="252"/>
    </location>
</feature>
<proteinExistence type="predicted"/>
<keyword evidence="1" id="KW-0812">Transmembrane</keyword>
<keyword evidence="1" id="KW-0472">Membrane</keyword>
<keyword evidence="3" id="KW-1185">Reference proteome</keyword>
<feature type="transmembrane region" description="Helical" evidence="1">
    <location>
        <begin position="85"/>
        <end position="103"/>
    </location>
</feature>
<keyword evidence="1" id="KW-1133">Transmembrane helix</keyword>
<feature type="transmembrane region" description="Helical" evidence="1">
    <location>
        <begin position="115"/>
        <end position="132"/>
    </location>
</feature>
<reference evidence="2" key="2">
    <citation type="submission" date="2020-09" db="EMBL/GenBank/DDBJ databases">
        <authorList>
            <person name="Sun Q."/>
            <person name="Zhou Y."/>
        </authorList>
    </citation>
    <scope>NUCLEOTIDE SEQUENCE</scope>
    <source>
        <strain evidence="2">CGMCC 1.12754</strain>
    </source>
</reference>
<feature type="transmembrane region" description="Helical" evidence="1">
    <location>
        <begin position="152"/>
        <end position="170"/>
    </location>
</feature>
<feature type="transmembrane region" description="Helical" evidence="1">
    <location>
        <begin position="177"/>
        <end position="195"/>
    </location>
</feature>
<dbReference type="InterPro" id="IPR025450">
    <property type="entry name" value="YndJ-like"/>
</dbReference>
<dbReference type="Proteomes" id="UP000622860">
    <property type="component" value="Unassembled WGS sequence"/>
</dbReference>
<evidence type="ECO:0000313" key="2">
    <source>
        <dbReference type="EMBL" id="GGG87069.1"/>
    </source>
</evidence>
<dbReference type="AlphaFoldDB" id="A0A917M9W6"/>
<comment type="caution">
    <text evidence="2">The sequence shown here is derived from an EMBL/GenBank/DDBJ whole genome shotgun (WGS) entry which is preliminary data.</text>
</comment>
<name>A0A917M9W6_9BACI</name>
<accession>A0A917M9W6</accession>
<reference evidence="2" key="1">
    <citation type="journal article" date="2014" name="Int. J. Syst. Evol. Microbiol.">
        <title>Complete genome sequence of Corynebacterium casei LMG S-19264T (=DSM 44701T), isolated from a smear-ripened cheese.</title>
        <authorList>
            <consortium name="US DOE Joint Genome Institute (JGI-PGF)"/>
            <person name="Walter F."/>
            <person name="Albersmeier A."/>
            <person name="Kalinowski J."/>
            <person name="Ruckert C."/>
        </authorList>
    </citation>
    <scope>NUCLEOTIDE SEQUENCE</scope>
    <source>
        <strain evidence="2">CGMCC 1.12754</strain>
    </source>
</reference>
<dbReference type="EMBL" id="BMFR01000025">
    <property type="protein sequence ID" value="GGG87069.1"/>
    <property type="molecule type" value="Genomic_DNA"/>
</dbReference>
<feature type="transmembrane region" description="Helical" evidence="1">
    <location>
        <begin position="5"/>
        <end position="21"/>
    </location>
</feature>
<organism evidence="2 3">
    <name type="scientific">Virgibacillus oceani</name>
    <dbReference type="NCBI Taxonomy" id="1479511"/>
    <lineage>
        <taxon>Bacteria</taxon>
        <taxon>Bacillati</taxon>
        <taxon>Bacillota</taxon>
        <taxon>Bacilli</taxon>
        <taxon>Bacillales</taxon>
        <taxon>Bacillaceae</taxon>
        <taxon>Virgibacillus</taxon>
    </lineage>
</organism>
<dbReference type="RefSeq" id="WP_188456774.1">
    <property type="nucleotide sequence ID" value="NZ_BMFR01000025.1"/>
</dbReference>
<evidence type="ECO:0000313" key="3">
    <source>
        <dbReference type="Proteomes" id="UP000622860"/>
    </source>
</evidence>
<feature type="transmembrane region" description="Helical" evidence="1">
    <location>
        <begin position="53"/>
        <end position="73"/>
    </location>
</feature>